<dbReference type="InterPro" id="IPR002213">
    <property type="entry name" value="UDP_glucos_trans"/>
</dbReference>
<name>A0A0E4CZ26_9BACL</name>
<dbReference type="PANTHER" id="PTHR21015">
    <property type="entry name" value="UDP-N-ACETYLGLUCOSAMINE--N-ACETYLMURAMYL-(PENTAPEPTIDE) PYROPHOSPHORYL-UNDECAPRENOL N-ACETYLGLUCOSAMINE TRANSFERASE 1"/>
    <property type="match status" value="1"/>
</dbReference>
<feature type="domain" description="Erythromycin biosynthesis protein CIII-like C-terminal" evidence="4">
    <location>
        <begin position="288"/>
        <end position="394"/>
    </location>
</feature>
<evidence type="ECO:0000256" key="2">
    <source>
        <dbReference type="ARBA" id="ARBA00022679"/>
    </source>
</evidence>
<dbReference type="EMBL" id="LN831776">
    <property type="protein sequence ID" value="CQR58130.1"/>
    <property type="molecule type" value="Genomic_DNA"/>
</dbReference>
<dbReference type="RefSeq" id="WP_020433410.1">
    <property type="nucleotide sequence ID" value="NZ_AGBD01001693.1"/>
</dbReference>
<evidence type="ECO:0000256" key="3">
    <source>
        <dbReference type="ARBA" id="ARBA00023136"/>
    </source>
</evidence>
<dbReference type="Proteomes" id="UP000033163">
    <property type="component" value="Chromosome I"/>
</dbReference>
<dbReference type="PATRIC" id="fig|1073571.4.peg.6166"/>
<sequence>MSKVIFLSYPFYSHVIPSLALVRELLERGEEVIYYSVEAYKDAVEETGAVFRDYGDIIGLLEAATDQINYAGYPTPVDILYSLVPSKILKSKKVVQRIVNRVLADNPDYIVRDCEAYWGRLLGNILDVPVVCYITTVALNNRMMDINKEGFMESVFSMSADSLPVAEKESVSQVLDHIAAGIAKEQGVEGYTVLDALAGGDEFNIVYTSREFQPYAETFGDNYVFIGPSVRASKEKTDFPFQKEADRPVLLIAFGNIFNNTLELYKRCMEAFRDTGFSVIMSVGKKVDISLLGDVPANFVVANQVPQVELMSQVDVFLSHGGYNSLSEAIDNHVPLVLFPQGADQVATSSRIEETGAGVYVRNQEISPVELLETVEGVYKNSEYRRNCEKLADSFRLSGGAKLGADAILAFISEAIVV</sequence>
<dbReference type="SUPFAM" id="SSF53756">
    <property type="entry name" value="UDP-Glycosyltransferase/glycogen phosphorylase"/>
    <property type="match status" value="1"/>
</dbReference>
<evidence type="ECO:0000313" key="5">
    <source>
        <dbReference type="EMBL" id="CQR58130.1"/>
    </source>
</evidence>
<dbReference type="GO" id="GO:0016758">
    <property type="term" value="F:hexosyltransferase activity"/>
    <property type="evidence" value="ECO:0007669"/>
    <property type="project" value="InterPro"/>
</dbReference>
<dbReference type="InterPro" id="IPR006326">
    <property type="entry name" value="UDPGT_MGT-like"/>
</dbReference>
<dbReference type="GO" id="GO:0008194">
    <property type="term" value="F:UDP-glycosyltransferase activity"/>
    <property type="evidence" value="ECO:0007669"/>
    <property type="project" value="InterPro"/>
</dbReference>
<dbReference type="Gene3D" id="3.40.50.2000">
    <property type="entry name" value="Glycogen Phosphorylase B"/>
    <property type="match status" value="2"/>
</dbReference>
<dbReference type="AlphaFoldDB" id="A0A0E4CZ26"/>
<evidence type="ECO:0000313" key="6">
    <source>
        <dbReference type="Proteomes" id="UP000033163"/>
    </source>
</evidence>
<dbReference type="PANTHER" id="PTHR21015:SF22">
    <property type="entry name" value="GLYCOSYLTRANSFERASE"/>
    <property type="match status" value="1"/>
</dbReference>
<gene>
    <name evidence="5" type="ORF">PRIO_5743</name>
</gene>
<dbReference type="FunFam" id="3.40.50.2000:FF:000072">
    <property type="entry name" value="Glycosyl transferase"/>
    <property type="match status" value="1"/>
</dbReference>
<evidence type="ECO:0000259" key="4">
    <source>
        <dbReference type="Pfam" id="PF06722"/>
    </source>
</evidence>
<dbReference type="Pfam" id="PF06722">
    <property type="entry name" value="EryCIII-like_C"/>
    <property type="match status" value="1"/>
</dbReference>
<dbReference type="KEGG" id="pri:PRIO_5743"/>
<dbReference type="HOGENOM" id="CLU_000537_7_1_9"/>
<dbReference type="InterPro" id="IPR010610">
    <property type="entry name" value="EryCIII-like_C"/>
</dbReference>
<dbReference type="NCBIfam" id="TIGR01426">
    <property type="entry name" value="MGT"/>
    <property type="match status" value="1"/>
</dbReference>
<evidence type="ECO:0000256" key="1">
    <source>
        <dbReference type="ARBA" id="ARBA00009995"/>
    </source>
</evidence>
<dbReference type="CDD" id="cd03784">
    <property type="entry name" value="GT1_Gtf-like"/>
    <property type="match status" value="1"/>
</dbReference>
<organism evidence="5 6">
    <name type="scientific">Paenibacillus riograndensis SBR5</name>
    <dbReference type="NCBI Taxonomy" id="1073571"/>
    <lineage>
        <taxon>Bacteria</taxon>
        <taxon>Bacillati</taxon>
        <taxon>Bacillota</taxon>
        <taxon>Bacilli</taxon>
        <taxon>Bacillales</taxon>
        <taxon>Paenibacillaceae</taxon>
        <taxon>Paenibacillus</taxon>
        <taxon>Paenibacillus sonchi group</taxon>
    </lineage>
</organism>
<proteinExistence type="inferred from homology"/>
<comment type="similarity">
    <text evidence="1">Belongs to the UDP-glycosyltransferase family.</text>
</comment>
<reference evidence="6" key="1">
    <citation type="submission" date="2015-03" db="EMBL/GenBank/DDBJ databases">
        <authorList>
            <person name="Wibberg D."/>
        </authorList>
    </citation>
    <scope>NUCLEOTIDE SEQUENCE [LARGE SCALE GENOMIC DNA]</scope>
</reference>
<accession>A0A0E4CZ26</accession>
<protein>
    <recommendedName>
        <fullName evidence="4">Erythromycin biosynthesis protein CIII-like C-terminal domain-containing protein</fullName>
    </recommendedName>
</protein>
<keyword evidence="2" id="KW-0808">Transferase</keyword>
<keyword evidence="3" id="KW-0472">Membrane</keyword>